<dbReference type="NCBIfam" id="NF003454">
    <property type="entry name" value="PRK05035.1"/>
    <property type="match status" value="1"/>
</dbReference>
<feature type="binding site" evidence="8">
    <location>
        <position position="364"/>
    </location>
    <ligand>
        <name>[4Fe-4S] cluster</name>
        <dbReference type="ChEBI" id="CHEBI:49883"/>
        <label>1</label>
    </ligand>
</feature>
<evidence type="ECO:0000256" key="1">
    <source>
        <dbReference type="ARBA" id="ARBA00022448"/>
    </source>
</evidence>
<evidence type="ECO:0000256" key="5">
    <source>
        <dbReference type="ARBA" id="ARBA00022982"/>
    </source>
</evidence>
<evidence type="ECO:0000256" key="8">
    <source>
        <dbReference type="HAMAP-Rule" id="MF_00461"/>
    </source>
</evidence>
<dbReference type="Gene3D" id="3.40.50.11540">
    <property type="entry name" value="NADH-ubiquinone oxidoreductase 51kDa subunit"/>
    <property type="match status" value="1"/>
</dbReference>
<keyword evidence="8" id="KW-1278">Translocase</keyword>
<dbReference type="NCBIfam" id="TIGR01945">
    <property type="entry name" value="rnfC"/>
    <property type="match status" value="1"/>
</dbReference>
<feature type="binding site" evidence="8">
    <location>
        <position position="409"/>
    </location>
    <ligand>
        <name>[4Fe-4S] cluster</name>
        <dbReference type="ChEBI" id="CHEBI:49883"/>
        <label>2</label>
    </ligand>
</feature>
<feature type="binding site" evidence="8">
    <location>
        <position position="413"/>
    </location>
    <ligand>
        <name>[4Fe-4S] cluster</name>
        <dbReference type="ChEBI" id="CHEBI:49883"/>
        <label>1</label>
    </ligand>
</feature>
<reference evidence="10 13" key="1">
    <citation type="submission" date="2015-09" db="EMBL/GenBank/DDBJ databases">
        <authorList>
            <consortium name="Pathogen Informatics"/>
        </authorList>
    </citation>
    <scope>NUCLEOTIDE SEQUENCE [LARGE SCALE GENOMIC DNA]</scope>
    <source>
        <strain evidence="10 13">2789STDY5834939</strain>
    </source>
</reference>
<feature type="domain" description="4Fe-4S ferredoxin-type" evidence="9">
    <location>
        <begin position="354"/>
        <end position="384"/>
    </location>
</feature>
<feature type="binding site" evidence="8">
    <location>
        <position position="374"/>
    </location>
    <ligand>
        <name>[4Fe-4S] cluster</name>
        <dbReference type="ChEBI" id="CHEBI:49883"/>
        <label>2</label>
    </ligand>
</feature>
<dbReference type="Pfam" id="PF13375">
    <property type="entry name" value="RnfC_N"/>
    <property type="match status" value="1"/>
</dbReference>
<dbReference type="InterPro" id="IPR037225">
    <property type="entry name" value="Nuo51_FMN-bd_sf"/>
</dbReference>
<evidence type="ECO:0000313" key="13">
    <source>
        <dbReference type="Proteomes" id="UP000095765"/>
    </source>
</evidence>
<keyword evidence="3 8" id="KW-0479">Metal-binding</keyword>
<keyword evidence="7 8" id="KW-0411">Iron-sulfur</keyword>
<dbReference type="InterPro" id="IPR011538">
    <property type="entry name" value="Nuo51_FMN-bd"/>
</dbReference>
<dbReference type="PROSITE" id="PS51379">
    <property type="entry name" value="4FE4S_FER_2"/>
    <property type="match status" value="2"/>
</dbReference>
<dbReference type="SUPFAM" id="SSF142019">
    <property type="entry name" value="Nqo1 FMN-binding domain-like"/>
    <property type="match status" value="1"/>
</dbReference>
<protein>
    <recommendedName>
        <fullName evidence="8">Ion-translocating oxidoreductase complex subunit C</fullName>
        <ecNumber evidence="8">7.-.-.-</ecNumber>
    </recommendedName>
    <alternativeName>
        <fullName evidence="8">Rnf electron transport complex subunit C</fullName>
    </alternativeName>
</protein>
<dbReference type="HAMAP" id="MF_00461">
    <property type="entry name" value="RsxC_RnfC"/>
    <property type="match status" value="1"/>
</dbReference>
<dbReference type="EMBL" id="QVME01000001">
    <property type="protein sequence ID" value="RGE69533.1"/>
    <property type="molecule type" value="Genomic_DNA"/>
</dbReference>
<evidence type="ECO:0000256" key="7">
    <source>
        <dbReference type="ARBA" id="ARBA00023014"/>
    </source>
</evidence>
<keyword evidence="8" id="KW-1003">Cell membrane</keyword>
<gene>
    <name evidence="10" type="primary">rnfC_3</name>
    <name evidence="8" type="synonym">rnfC</name>
    <name evidence="12" type="synonym">rsxC</name>
    <name evidence="11" type="ORF">B5F11_06500</name>
    <name evidence="12" type="ORF">DXC40_00150</name>
    <name evidence="10" type="ORF">ERS852551_01824</name>
</gene>
<dbReference type="GO" id="GO:0046872">
    <property type="term" value="F:metal ion binding"/>
    <property type="evidence" value="ECO:0007669"/>
    <property type="project" value="UniProtKB-KW"/>
</dbReference>
<proteinExistence type="inferred from homology"/>
<dbReference type="Proteomes" id="UP000260828">
    <property type="component" value="Unassembled WGS sequence"/>
</dbReference>
<evidence type="ECO:0000313" key="10">
    <source>
        <dbReference type="EMBL" id="CUP75249.1"/>
    </source>
</evidence>
<comment type="function">
    <text evidence="8">Part of a membrane-bound complex that couples electron transfer with translocation of ions across the membrane.</text>
</comment>
<dbReference type="PANTHER" id="PTHR43034:SF2">
    <property type="entry name" value="ION-TRANSLOCATING OXIDOREDUCTASE COMPLEX SUBUNIT C"/>
    <property type="match status" value="1"/>
</dbReference>
<feature type="binding site" evidence="8">
    <location>
        <position position="403"/>
    </location>
    <ligand>
        <name>[4Fe-4S] cluster</name>
        <dbReference type="ChEBI" id="CHEBI:49883"/>
        <label>2</label>
    </ligand>
</feature>
<reference evidence="12 15" key="4">
    <citation type="submission" date="2018-08" db="EMBL/GenBank/DDBJ databases">
        <title>A genome reference for cultivated species of the human gut microbiota.</title>
        <authorList>
            <person name="Zou Y."/>
            <person name="Xue W."/>
            <person name="Luo G."/>
        </authorList>
    </citation>
    <scope>NUCLEOTIDE SEQUENCE [LARGE SCALE GENOMIC DNA]</scope>
    <source>
        <strain evidence="12 15">TF05-12AC</strain>
    </source>
</reference>
<reference evidence="14" key="2">
    <citation type="submission" date="2017-04" db="EMBL/GenBank/DDBJ databases">
        <title>Function of individual gut microbiota members based on whole genome sequencing of pure cultures obtained from chicken caecum.</title>
        <authorList>
            <person name="Medvecky M."/>
            <person name="Cejkova D."/>
            <person name="Polansky O."/>
            <person name="Karasova D."/>
            <person name="Kubasova T."/>
            <person name="Cizek A."/>
            <person name="Rychlik I."/>
        </authorList>
    </citation>
    <scope>NUCLEOTIDE SEQUENCE [LARGE SCALE GENOMIC DNA]</scope>
    <source>
        <strain evidence="14">An175</strain>
    </source>
</reference>
<evidence type="ECO:0000256" key="6">
    <source>
        <dbReference type="ARBA" id="ARBA00023004"/>
    </source>
</evidence>
<dbReference type="SUPFAM" id="SSF46548">
    <property type="entry name" value="alpha-helical ferredoxin"/>
    <property type="match status" value="1"/>
</dbReference>
<dbReference type="GeneID" id="72462407"/>
<dbReference type="Gene3D" id="3.30.70.20">
    <property type="match status" value="1"/>
</dbReference>
<comment type="subunit">
    <text evidence="8">The complex is composed of six subunits: RnfA, RnfB, RnfC, RnfD, RnfE and RnfG.</text>
</comment>
<sequence length="437" mass="47284">MSVLQKTLKGAHVAHFKNTENCPGVELPLPKEVCISMSQHMGPPCKPIVAKGDTVKVGTKIGDSDAFLSAPIHSSVSGTVSAIEEIVTSNGGRSQVVIIQTDGEQTVDENVKPPVISNHPEFVQAIKESGLVGLGGAGFPTHIKLNPKNLSEVDTLVVNAAECEPYITSDYRTIIERPQDVLDGIEAIKKYVGITQVKIAIEDNKPQAIEMLRRLTKDDSSIEVCSLHAIYPKGAEKVAAYETTGRVIKEGMLPADAGIIVENITTTAFIGQYLRTGMPLITKMLTVDGGAIAEPKNVIAPIGAHFSDVIAFCGGYKRPAKKLIMGGPMMGTLVFDAAYPVLKNNNALLAFDESQTVVEPEHPCIRCGRCMQNCPYHLMPRQIEKAYESENIAMLQKLKVMLCMECGCCSFVCPAKRNLTFTNKMAKQMLRAATAKK</sequence>
<evidence type="ECO:0000256" key="3">
    <source>
        <dbReference type="ARBA" id="ARBA00022723"/>
    </source>
</evidence>
<feature type="domain" description="4Fe-4S ferredoxin-type" evidence="9">
    <location>
        <begin position="394"/>
        <end position="424"/>
    </location>
</feature>
<dbReference type="InterPro" id="IPR017896">
    <property type="entry name" value="4Fe4S_Fe-S-bd"/>
</dbReference>
<dbReference type="GO" id="GO:0051539">
    <property type="term" value="F:4 iron, 4 sulfur cluster binding"/>
    <property type="evidence" value="ECO:0007669"/>
    <property type="project" value="UniProtKB-KW"/>
</dbReference>
<dbReference type="Proteomes" id="UP000095765">
    <property type="component" value="Unassembled WGS sequence"/>
</dbReference>
<name>A0A174QYK1_9FIRM</name>
<dbReference type="PROSITE" id="PS00198">
    <property type="entry name" value="4FE4S_FER_1"/>
    <property type="match status" value="1"/>
</dbReference>
<comment type="subcellular location">
    <subcellularLocation>
        <location evidence="8">Cell membrane</location>
        <topology evidence="8">Peripheral membrane protein</topology>
    </subcellularLocation>
</comment>
<dbReference type="EMBL" id="NFKP01000006">
    <property type="protein sequence ID" value="OUP69973.1"/>
    <property type="molecule type" value="Genomic_DNA"/>
</dbReference>
<comment type="cofactor">
    <cofactor evidence="8">
        <name>[4Fe-4S] cluster</name>
        <dbReference type="ChEBI" id="CHEBI:49883"/>
    </cofactor>
    <text evidence="8">Binds 2 [4Fe-4S] clusters per subunit.</text>
</comment>
<evidence type="ECO:0000256" key="2">
    <source>
        <dbReference type="ARBA" id="ARBA00022485"/>
    </source>
</evidence>
<accession>A0A174QYK1</accession>
<dbReference type="Pfam" id="PF01512">
    <property type="entry name" value="Complex1_51K"/>
    <property type="match status" value="1"/>
</dbReference>
<dbReference type="Pfam" id="PF13237">
    <property type="entry name" value="Fer4_10"/>
    <property type="match status" value="1"/>
</dbReference>
<keyword evidence="6 8" id="KW-0408">Iron</keyword>
<dbReference type="AlphaFoldDB" id="A0A174QYK1"/>
<feature type="binding site" evidence="8">
    <location>
        <position position="406"/>
    </location>
    <ligand>
        <name>[4Fe-4S] cluster</name>
        <dbReference type="ChEBI" id="CHEBI:49883"/>
        <label>2</label>
    </ligand>
</feature>
<dbReference type="InterPro" id="IPR019554">
    <property type="entry name" value="Soluble_ligand-bd"/>
</dbReference>
<dbReference type="InterPro" id="IPR010208">
    <property type="entry name" value="Ion_transpt_RnfC/RsxC"/>
</dbReference>
<keyword evidence="4 8" id="KW-0677">Repeat</keyword>
<feature type="binding site" evidence="8">
    <location>
        <position position="367"/>
    </location>
    <ligand>
        <name>[4Fe-4S] cluster</name>
        <dbReference type="ChEBI" id="CHEBI:49883"/>
        <label>1</label>
    </ligand>
</feature>
<evidence type="ECO:0000256" key="4">
    <source>
        <dbReference type="ARBA" id="ARBA00022737"/>
    </source>
</evidence>
<dbReference type="InterPro" id="IPR017900">
    <property type="entry name" value="4Fe4S_Fe_S_CS"/>
</dbReference>
<dbReference type="Pfam" id="PF10531">
    <property type="entry name" value="SLBB"/>
    <property type="match status" value="1"/>
</dbReference>
<reference evidence="11" key="3">
    <citation type="journal article" date="2018" name="BMC Genomics">
        <title>Whole genome sequencing and function prediction of 133 gut anaerobes isolated from chicken caecum in pure cultures.</title>
        <authorList>
            <person name="Medvecky M."/>
            <person name="Cejkova D."/>
            <person name="Polansky O."/>
            <person name="Karasova D."/>
            <person name="Kubasova T."/>
            <person name="Cizek A."/>
            <person name="Rychlik I."/>
        </authorList>
    </citation>
    <scope>NUCLEOTIDE SEQUENCE</scope>
    <source>
        <strain evidence="11">An175</strain>
    </source>
</reference>
<evidence type="ECO:0000313" key="15">
    <source>
        <dbReference type="Proteomes" id="UP000260828"/>
    </source>
</evidence>
<dbReference type="PANTHER" id="PTHR43034">
    <property type="entry name" value="ION-TRANSLOCATING OXIDOREDUCTASE COMPLEX SUBUNIT C"/>
    <property type="match status" value="1"/>
</dbReference>
<dbReference type="InterPro" id="IPR026902">
    <property type="entry name" value="RnfC_N"/>
</dbReference>
<keyword evidence="8" id="KW-0472">Membrane</keyword>
<dbReference type="GO" id="GO:0005886">
    <property type="term" value="C:plasma membrane"/>
    <property type="evidence" value="ECO:0007669"/>
    <property type="project" value="UniProtKB-SubCell"/>
</dbReference>
<evidence type="ECO:0000313" key="14">
    <source>
        <dbReference type="Proteomes" id="UP000196386"/>
    </source>
</evidence>
<dbReference type="GO" id="GO:0009055">
    <property type="term" value="F:electron transfer activity"/>
    <property type="evidence" value="ECO:0007669"/>
    <property type="project" value="InterPro"/>
</dbReference>
<feature type="binding site" evidence="8">
    <location>
        <position position="370"/>
    </location>
    <ligand>
        <name>[4Fe-4S] cluster</name>
        <dbReference type="ChEBI" id="CHEBI:49883"/>
        <label>1</label>
    </ligand>
</feature>
<dbReference type="Gene3D" id="3.10.20.600">
    <property type="match status" value="1"/>
</dbReference>
<dbReference type="RefSeq" id="WP_006875884.1">
    <property type="nucleotide sequence ID" value="NZ_CABIWA010000013.1"/>
</dbReference>
<evidence type="ECO:0000259" key="9">
    <source>
        <dbReference type="PROSITE" id="PS51379"/>
    </source>
</evidence>
<dbReference type="EC" id="7.-.-.-" evidence="8"/>
<keyword evidence="1 8" id="KW-0813">Transport</keyword>
<organism evidence="10 13">
    <name type="scientific">Anaerotruncus colihominis</name>
    <dbReference type="NCBI Taxonomy" id="169435"/>
    <lineage>
        <taxon>Bacteria</taxon>
        <taxon>Bacillati</taxon>
        <taxon>Bacillota</taxon>
        <taxon>Clostridia</taxon>
        <taxon>Eubacteriales</taxon>
        <taxon>Oscillospiraceae</taxon>
        <taxon>Anaerotruncus</taxon>
    </lineage>
</organism>
<comment type="similarity">
    <text evidence="8">Belongs to the 4Fe4S bacterial-type ferredoxin family. RnfC subfamily.</text>
</comment>
<dbReference type="Proteomes" id="UP000196386">
    <property type="component" value="Unassembled WGS sequence"/>
</dbReference>
<dbReference type="OrthoDB" id="9767754at2"/>
<keyword evidence="2 8" id="KW-0004">4Fe-4S</keyword>
<evidence type="ECO:0000313" key="11">
    <source>
        <dbReference type="EMBL" id="OUP69973.1"/>
    </source>
</evidence>
<keyword evidence="5 8" id="KW-0249">Electron transport</keyword>
<dbReference type="GO" id="GO:0022900">
    <property type="term" value="P:electron transport chain"/>
    <property type="evidence" value="ECO:0007669"/>
    <property type="project" value="UniProtKB-UniRule"/>
</dbReference>
<evidence type="ECO:0000313" key="12">
    <source>
        <dbReference type="EMBL" id="RGE69533.1"/>
    </source>
</evidence>
<dbReference type="EMBL" id="CZBE01000011">
    <property type="protein sequence ID" value="CUP75249.1"/>
    <property type="molecule type" value="Genomic_DNA"/>
</dbReference>